<evidence type="ECO:0000313" key="3">
    <source>
        <dbReference type="Proteomes" id="UP000017836"/>
    </source>
</evidence>
<dbReference type="AlphaFoldDB" id="U5DBP5"/>
<dbReference type="Gramene" id="ERN19620">
    <property type="protein sequence ID" value="ERN19620"/>
    <property type="gene ID" value="AMTR_s00062p00135500"/>
</dbReference>
<keyword evidence="3" id="KW-1185">Reference proteome</keyword>
<dbReference type="HOGENOM" id="CLU_2515667_0_0_1"/>
<name>U5DBP5_AMBTC</name>
<evidence type="ECO:0000313" key="2">
    <source>
        <dbReference type="EMBL" id="ERN19620.1"/>
    </source>
</evidence>
<sequence>MPNRRTDHSGRGNTTRWAGRTETKVGHSDSGVPCGRALAQWIKGTPGITADNSQELLSTESFGTLMSTHHILGLKKVPRVRLFAD</sequence>
<feature type="compositionally biased region" description="Basic and acidic residues" evidence="1">
    <location>
        <begin position="1"/>
        <end position="10"/>
    </location>
</feature>
<dbReference type="Proteomes" id="UP000017836">
    <property type="component" value="Unassembled WGS sequence"/>
</dbReference>
<protein>
    <submittedName>
        <fullName evidence="2">Uncharacterized protein</fullName>
    </submittedName>
</protein>
<reference evidence="3" key="1">
    <citation type="journal article" date="2013" name="Science">
        <title>The Amborella genome and the evolution of flowering plants.</title>
        <authorList>
            <consortium name="Amborella Genome Project"/>
        </authorList>
    </citation>
    <scope>NUCLEOTIDE SEQUENCE [LARGE SCALE GENOMIC DNA]</scope>
</reference>
<evidence type="ECO:0000256" key="1">
    <source>
        <dbReference type="SAM" id="MobiDB-lite"/>
    </source>
</evidence>
<dbReference type="EMBL" id="KI392068">
    <property type="protein sequence ID" value="ERN19620.1"/>
    <property type="molecule type" value="Genomic_DNA"/>
</dbReference>
<proteinExistence type="predicted"/>
<accession>U5DBP5</accession>
<gene>
    <name evidence="2" type="ORF">AMTR_s00062p00135500</name>
</gene>
<feature type="region of interest" description="Disordered" evidence="1">
    <location>
        <begin position="1"/>
        <end position="31"/>
    </location>
</feature>
<organism evidence="2 3">
    <name type="scientific">Amborella trichopoda</name>
    <dbReference type="NCBI Taxonomy" id="13333"/>
    <lineage>
        <taxon>Eukaryota</taxon>
        <taxon>Viridiplantae</taxon>
        <taxon>Streptophyta</taxon>
        <taxon>Embryophyta</taxon>
        <taxon>Tracheophyta</taxon>
        <taxon>Spermatophyta</taxon>
        <taxon>Magnoliopsida</taxon>
        <taxon>Amborellales</taxon>
        <taxon>Amborellaceae</taxon>
        <taxon>Amborella</taxon>
    </lineage>
</organism>
<dbReference type="AntiFam" id="ANF00275">
    <property type="entry name" value="Spurious translation from rRNA (DUF6467)"/>
</dbReference>